<proteinExistence type="predicted"/>
<keyword evidence="2" id="KW-0808">Transferase</keyword>
<dbReference type="SUPFAM" id="SSF55729">
    <property type="entry name" value="Acyl-CoA N-acyltransferases (Nat)"/>
    <property type="match status" value="1"/>
</dbReference>
<name>A0A4Q1K462_9FLAO</name>
<gene>
    <name evidence="2" type="ORF">EQG61_13085</name>
</gene>
<dbReference type="GO" id="GO:0016747">
    <property type="term" value="F:acyltransferase activity, transferring groups other than amino-acyl groups"/>
    <property type="evidence" value="ECO:0007669"/>
    <property type="project" value="InterPro"/>
</dbReference>
<evidence type="ECO:0000313" key="3">
    <source>
        <dbReference type="Proteomes" id="UP000289857"/>
    </source>
</evidence>
<dbReference type="InterPro" id="IPR000182">
    <property type="entry name" value="GNAT_dom"/>
</dbReference>
<dbReference type="Proteomes" id="UP000289857">
    <property type="component" value="Unassembled WGS sequence"/>
</dbReference>
<organism evidence="2 3">
    <name type="scientific">Flavobacterium stagni</name>
    <dbReference type="NCBI Taxonomy" id="2506421"/>
    <lineage>
        <taxon>Bacteria</taxon>
        <taxon>Pseudomonadati</taxon>
        <taxon>Bacteroidota</taxon>
        <taxon>Flavobacteriia</taxon>
        <taxon>Flavobacteriales</taxon>
        <taxon>Flavobacteriaceae</taxon>
        <taxon>Flavobacterium</taxon>
    </lineage>
</organism>
<dbReference type="RefSeq" id="WP_129462398.1">
    <property type="nucleotide sequence ID" value="NZ_SBKN01000009.1"/>
</dbReference>
<dbReference type="PANTHER" id="PTHR43792">
    <property type="entry name" value="GNAT FAMILY, PUTATIVE (AFU_ORTHOLOGUE AFUA_3G00765)-RELATED-RELATED"/>
    <property type="match status" value="1"/>
</dbReference>
<evidence type="ECO:0000259" key="1">
    <source>
        <dbReference type="PROSITE" id="PS51186"/>
    </source>
</evidence>
<keyword evidence="3" id="KW-1185">Reference proteome</keyword>
<accession>A0A4Q1K462</accession>
<dbReference type="EMBL" id="SBKN01000009">
    <property type="protein sequence ID" value="RXR20347.1"/>
    <property type="molecule type" value="Genomic_DNA"/>
</dbReference>
<protein>
    <submittedName>
        <fullName evidence="2">N-acetyltransferase</fullName>
    </submittedName>
</protein>
<dbReference type="Pfam" id="PF13302">
    <property type="entry name" value="Acetyltransf_3"/>
    <property type="match status" value="1"/>
</dbReference>
<dbReference type="PROSITE" id="PS51186">
    <property type="entry name" value="GNAT"/>
    <property type="match status" value="1"/>
</dbReference>
<dbReference type="AlphaFoldDB" id="A0A4Q1K462"/>
<feature type="domain" description="N-acetyltransferase" evidence="1">
    <location>
        <begin position="15"/>
        <end position="174"/>
    </location>
</feature>
<sequence length="180" mass="21036">MNKQLETSRLLLESVTAEEYQQQFIHDSEEVIQSRWNLSLDRIQKEKVRAQKGYETANKSLLLFLIRSKTSSNYIGWCGFHTWYLDHQRAEIGYGLYDDAYKQQGIMTEALAAVLHFGFTSLQLQRVEAFIGRDNIASQRLVQKMGFREEGCLRAHYFTQNQYEDSLVFGLLASEFMENK</sequence>
<dbReference type="InterPro" id="IPR051531">
    <property type="entry name" value="N-acetyltransferase"/>
</dbReference>
<dbReference type="Gene3D" id="3.40.630.30">
    <property type="match status" value="1"/>
</dbReference>
<comment type="caution">
    <text evidence="2">The sequence shown here is derived from an EMBL/GenBank/DDBJ whole genome shotgun (WGS) entry which is preliminary data.</text>
</comment>
<reference evidence="3" key="1">
    <citation type="submission" date="2019-01" db="EMBL/GenBank/DDBJ databases">
        <title>Cytophagaceae bacterium strain CAR-16.</title>
        <authorList>
            <person name="Chen W.-M."/>
        </authorList>
    </citation>
    <scope>NUCLEOTIDE SEQUENCE [LARGE SCALE GENOMIC DNA]</scope>
    <source>
        <strain evidence="3">WWJ-16</strain>
    </source>
</reference>
<evidence type="ECO:0000313" key="2">
    <source>
        <dbReference type="EMBL" id="RXR20347.1"/>
    </source>
</evidence>
<dbReference type="InterPro" id="IPR016181">
    <property type="entry name" value="Acyl_CoA_acyltransferase"/>
</dbReference>
<dbReference type="OrthoDB" id="9811523at2"/>